<protein>
    <recommendedName>
        <fullName evidence="3">TolB-like 6-blade propeller-like</fullName>
    </recommendedName>
</protein>
<dbReference type="Gene3D" id="2.120.10.30">
    <property type="entry name" value="TolB, C-terminal domain"/>
    <property type="match status" value="1"/>
</dbReference>
<proteinExistence type="predicted"/>
<dbReference type="InterPro" id="IPR011042">
    <property type="entry name" value="6-blade_b-propeller_TolB-like"/>
</dbReference>
<dbReference type="EMBL" id="FOVW01000004">
    <property type="protein sequence ID" value="SFO22384.1"/>
    <property type="molecule type" value="Genomic_DNA"/>
</dbReference>
<accession>A0A1I5FF77</accession>
<reference evidence="2" key="1">
    <citation type="submission" date="2016-10" db="EMBL/GenBank/DDBJ databases">
        <authorList>
            <person name="Varghese N."/>
            <person name="Submissions S."/>
        </authorList>
    </citation>
    <scope>NUCLEOTIDE SEQUENCE [LARGE SCALE GENOMIC DNA]</scope>
    <source>
        <strain evidence="2">DSM 15282</strain>
    </source>
</reference>
<organism evidence="1 2">
    <name type="scientific">Algoriphagus ornithinivorans</name>
    <dbReference type="NCBI Taxonomy" id="226506"/>
    <lineage>
        <taxon>Bacteria</taxon>
        <taxon>Pseudomonadati</taxon>
        <taxon>Bacteroidota</taxon>
        <taxon>Cytophagia</taxon>
        <taxon>Cytophagales</taxon>
        <taxon>Cyclobacteriaceae</taxon>
        <taxon>Algoriphagus</taxon>
    </lineage>
</organism>
<dbReference type="RefSeq" id="WP_091652988.1">
    <property type="nucleotide sequence ID" value="NZ_FOVW01000004.1"/>
</dbReference>
<evidence type="ECO:0000313" key="1">
    <source>
        <dbReference type="EMBL" id="SFO22384.1"/>
    </source>
</evidence>
<dbReference type="Proteomes" id="UP000199564">
    <property type="component" value="Unassembled WGS sequence"/>
</dbReference>
<name>A0A1I5FF77_9BACT</name>
<evidence type="ECO:0000313" key="2">
    <source>
        <dbReference type="Proteomes" id="UP000199564"/>
    </source>
</evidence>
<keyword evidence="2" id="KW-1185">Reference proteome</keyword>
<evidence type="ECO:0008006" key="3">
    <source>
        <dbReference type="Google" id="ProtNLM"/>
    </source>
</evidence>
<gene>
    <name evidence="1" type="ORF">SAMN04488519_104363</name>
</gene>
<dbReference type="AlphaFoldDB" id="A0A1I5FF77"/>
<sequence>MKKYIFLIFILLGCNEKEDFESSEFLLQSGLVNFLDSIALDESGSSFNFVFNPKIYQDSLLVFGDGSFSSIHLYNTNNGSKLKTYSYLDVLDYPLPKTGFSNAYIQSDSLFLLNFMYNKIYVFGINGEFLNEFDLNISKLNTRLNFQPFFESIKGNYYISQRMDLPIKESFLKGKMIAVFSKNGDFLANFGNYPKNYSEGNLALIKGENVVYKNNKFYIINSVGTPILKEYNLNGDLLNFFELKSNFFNTDLHYFEVSPFDAKPMNQIIAIASNSSNNDRIFYLSYVHFINNDLDDPENTFRLMIMKIDLDNKIIKESELVGPWHYFELRSLIPQVKEDTLSILMRGFDENLYLKKFTFE</sequence>